<protein>
    <submittedName>
        <fullName evidence="3">Secreted protein</fullName>
    </submittedName>
</protein>
<proteinExistence type="predicted"/>
<gene>
    <name evidence="1" type="ORF">SSLN_LOCUS7097</name>
</gene>
<reference evidence="1 2" key="2">
    <citation type="submission" date="2018-11" db="EMBL/GenBank/DDBJ databases">
        <authorList>
            <consortium name="Pathogen Informatics"/>
        </authorList>
    </citation>
    <scope>NUCLEOTIDE SEQUENCE [LARGE SCALE GENOMIC DNA]</scope>
    <source>
        <strain evidence="1 2">NST_G2</strain>
    </source>
</reference>
<name>A0A183SS99_SCHSO</name>
<dbReference type="WBParaSite" id="SSLN_0000732901-mRNA-1">
    <property type="protein sequence ID" value="SSLN_0000732901-mRNA-1"/>
    <property type="gene ID" value="SSLN_0000732901"/>
</dbReference>
<keyword evidence="2" id="KW-1185">Reference proteome</keyword>
<dbReference type="AlphaFoldDB" id="A0A183SS99"/>
<evidence type="ECO:0000313" key="3">
    <source>
        <dbReference type="WBParaSite" id="SSLN_0000732901-mRNA-1"/>
    </source>
</evidence>
<organism evidence="3">
    <name type="scientific">Schistocephalus solidus</name>
    <name type="common">Tapeworm</name>
    <dbReference type="NCBI Taxonomy" id="70667"/>
    <lineage>
        <taxon>Eukaryota</taxon>
        <taxon>Metazoa</taxon>
        <taxon>Spiralia</taxon>
        <taxon>Lophotrochozoa</taxon>
        <taxon>Platyhelminthes</taxon>
        <taxon>Cestoda</taxon>
        <taxon>Eucestoda</taxon>
        <taxon>Diphyllobothriidea</taxon>
        <taxon>Diphyllobothriidae</taxon>
        <taxon>Schistocephalus</taxon>
    </lineage>
</organism>
<dbReference type="Proteomes" id="UP000275846">
    <property type="component" value="Unassembled WGS sequence"/>
</dbReference>
<evidence type="ECO:0000313" key="1">
    <source>
        <dbReference type="EMBL" id="VDL93482.1"/>
    </source>
</evidence>
<reference evidence="3" key="1">
    <citation type="submission" date="2016-06" db="UniProtKB">
        <authorList>
            <consortium name="WormBaseParasite"/>
        </authorList>
    </citation>
    <scope>IDENTIFICATION</scope>
</reference>
<evidence type="ECO:0000313" key="2">
    <source>
        <dbReference type="Proteomes" id="UP000275846"/>
    </source>
</evidence>
<accession>A0A183SS99</accession>
<sequence length="81" mass="9059">MTNPCFRLTAAPTGLIYGTNCRFLLYYLLQRPTLRHSPAITVLPPFLHGEMHDRGVYKTVGVFRCVSVSLSLALGPPAKRR</sequence>
<dbReference type="EMBL" id="UYSU01033986">
    <property type="protein sequence ID" value="VDL93482.1"/>
    <property type="molecule type" value="Genomic_DNA"/>
</dbReference>